<evidence type="ECO:0000313" key="5">
    <source>
        <dbReference type="EMBL" id="MBO1530841.1"/>
    </source>
</evidence>
<proteinExistence type="inferred from homology"/>
<dbReference type="Proteomes" id="UP000664554">
    <property type="component" value="Unassembled WGS sequence"/>
</dbReference>
<dbReference type="PROSITE" id="PS51257">
    <property type="entry name" value="PROKAR_LIPOPROTEIN"/>
    <property type="match status" value="1"/>
</dbReference>
<feature type="signal peptide" evidence="3">
    <location>
        <begin position="1"/>
        <end position="25"/>
    </location>
</feature>
<gene>
    <name evidence="5" type="ORF">J3492_06390</name>
</gene>
<evidence type="ECO:0000313" key="6">
    <source>
        <dbReference type="Proteomes" id="UP000664554"/>
    </source>
</evidence>
<protein>
    <submittedName>
        <fullName evidence="5">Ig-like domain-containing protein</fullName>
    </submittedName>
</protein>
<dbReference type="InterPro" id="IPR008964">
    <property type="entry name" value="Invasin/intimin_cell_adhesion"/>
</dbReference>
<dbReference type="EMBL" id="JAGBKM010000009">
    <property type="protein sequence ID" value="MBO1530841.1"/>
    <property type="molecule type" value="Genomic_DNA"/>
</dbReference>
<feature type="chain" id="PRO_5046543450" evidence="3">
    <location>
        <begin position="26"/>
        <end position="1923"/>
    </location>
</feature>
<sequence>MSYSSRPLTSKLFQLTSLTCALALAGCGGGDGDTVDSIAPPPDLGVTQPGTGDNGNTGGGNNGGEQEPGNTADFTLQQITVNPTNIELSDKLDEPTMFTVTVKAIKTASFDAMSGQEVSLRVEPSKNSGALTIEGQGTLVTDSKGDAVYQMKLNPQAVADEAALLKNGFTLTASATKADGTVISQVRSVPVFKQGSGEGSQVIASDLNVKSELKTDSEFSVSNNILNVSGDTATFSVIVEDKNNVRVEDVAVGLGLTSADGVSIIGGNGKKTDANGIATFSIKVDGNLTAEERDALIQQGVTYTINIKENNGATKTEIKTLPVALPTSDYALSIIGSSEKLNAYGDTQQLIIAATAINEKVPTQINGAKVSVQLNNAIDGVSLASSQLTLDAKGKANVNLVIAPTLDAATRQKLAEEGISYTVTLSEPNRSTTVKTFESSVYIPTAAYQINFNESNKKQVSSSGDTAVISFRVNNKDGGAVADQEVIAKLPNDLVAAGVLTLEGNSKQITNNNGEVSYTIRIPRNLTDGKKTILENAGSFLLTASMKEPLGITSEVNSEAIRIGSDIGKSDITLTATAPRVITTSDETFKLQVAGKRADGSAAAGRDVKLVIDNGVGVTVVGNEKPTNASGIAEFTIRINQNLTPEQVDALATSGITYTTVLTDNDGTQSKITQKAAVQKPATSIQFGSIVSPSISQLGGTGKVNVALVSKQDTTQAIKEQEVTIKLDSVADTYGVTVTPTTQKTDFNGQVIFTINVPANLTAAERADLKNKGISYQLSYVENGVIYEQIQKVQITTPTIALNVLNAPTNINNRAGYTLNEVGETTTIQAQLSNQTDKTQIASQPVELEFTNKALARLLTVNGSAGSATVIANTDANGIVRFEVTVPSNLEPADKQALRDQILTATLTEALTNQEQEVNIKVQSRAAVLSLLSSQSEKKLNLNGGDTQIEVIAEDDNGNVVAGQKVFLALPAVIASQGVTLVSGGSQTTDDSGRATFTIAVPNDLTDAQKDTIGNSFFIALSAADRNNTIITQASNVTTVRPSVNGTQENLTIGANKVVNTKGDTFKVFVRVAKSIKDDVTNEVKTIGIANREVRLNVDDPIQTGVTVTNNTATTNGDGVATFDLKLEDGANVNQAVLEGGIKLTATTTTAENTELVQNYIVAVDTATIDSYQIIASSDKSTLNTGGDQTNATIRVTDSKGGILAGVPVQLTIENLEASGAALTTPSMVTTDANGQIDVGVLLAANSINARLNHSVVINAKIVTPQYDANGDVSMQVREEKSLSLSAVGTQITLSASETKLQDGAPTTITTTLIDGAGRAIANAAMELVNEDGDVIAASATATTNADGKAVFAINEADLSFDSNGNLRVFARALGENSINTQRSLNSIDLVKVSQAGISFINIADIYNVDEPQEIQIQIRADNANQANSLIGKQVELQTSLGSLITSYISKFNGEVVVSKPIKSSDIQDNVITVKFWLKSELAGTAVLQAKVLGENLQNGEPRYQTTVDTRFRATTPAKMLFQAVKSVITPGGSTEIVATVKDKNDVPVEGQTVVFSRAADSSAGRLSAATAITDSKGEARVVYKANASSPIGGVIINARLLDSTFGVADKTTTITVSEEAVYTTLAFSNKLASDDIYYTVRGSISVMDGSGRAVPNKEVSIKSYAIEYAQGKYCLLDSTVSYQASSFLEDGNIILPALKTSAEKVAVPQNSGWIDTEDGNYNYTLDNDPILNEDKNNNGSLEAINPVAIIGGIVSDDGYSFMTDDEGRADFEIRYPLRYSNWVKVRFDATTFLNGSENTQSINYQLPSAVDDLVINGSNLTTPWIDNASPFGTGGATCVDSMNISIQEEDNIRTPNVPALTRVTLSPYSSSYSVSINGNTSTQLPTMGFNTYIIDFNQAFALGSVVSVSNNGFSFNRVIKAQ</sequence>
<keyword evidence="3" id="KW-0732">Signal</keyword>
<feature type="domain" description="Big-1" evidence="4">
    <location>
        <begin position="1519"/>
        <end position="1616"/>
    </location>
</feature>
<reference evidence="5 6" key="1">
    <citation type="submission" date="2021-03" db="EMBL/GenBank/DDBJ databases">
        <authorList>
            <person name="Shang D.-D."/>
            <person name="Du Z.-J."/>
            <person name="Chen G.-J."/>
        </authorList>
    </citation>
    <scope>NUCLEOTIDE SEQUENCE [LARGE SCALE GENOMIC DNA]</scope>
    <source>
        <strain evidence="5 6">F1192</strain>
    </source>
</reference>
<dbReference type="RefSeq" id="WP_207990975.1">
    <property type="nucleotide sequence ID" value="NZ_JAGBKM010000009.1"/>
</dbReference>
<evidence type="ECO:0000256" key="1">
    <source>
        <dbReference type="ARBA" id="ARBA00010116"/>
    </source>
</evidence>
<accession>A0ABS3NN48</accession>
<comment type="similarity">
    <text evidence="1">Belongs to the intimin/invasin family.</text>
</comment>
<organism evidence="5 6">
    <name type="scientific">Psychrobacter coccoides</name>
    <dbReference type="NCBI Taxonomy" id="2818440"/>
    <lineage>
        <taxon>Bacteria</taxon>
        <taxon>Pseudomonadati</taxon>
        <taxon>Pseudomonadota</taxon>
        <taxon>Gammaproteobacteria</taxon>
        <taxon>Moraxellales</taxon>
        <taxon>Moraxellaceae</taxon>
        <taxon>Psychrobacter</taxon>
    </lineage>
</organism>
<feature type="region of interest" description="Disordered" evidence="2">
    <location>
        <begin position="34"/>
        <end position="71"/>
    </location>
</feature>
<comment type="caution">
    <text evidence="5">The sequence shown here is derived from an EMBL/GenBank/DDBJ whole genome shotgun (WGS) entry which is preliminary data.</text>
</comment>
<evidence type="ECO:0000256" key="2">
    <source>
        <dbReference type="SAM" id="MobiDB-lite"/>
    </source>
</evidence>
<evidence type="ECO:0000256" key="3">
    <source>
        <dbReference type="SAM" id="SignalP"/>
    </source>
</evidence>
<feature type="compositionally biased region" description="Gly residues" evidence="2">
    <location>
        <begin position="52"/>
        <end position="63"/>
    </location>
</feature>
<dbReference type="InterPro" id="IPR013783">
    <property type="entry name" value="Ig-like_fold"/>
</dbReference>
<name>A0ABS3NN48_9GAMM</name>
<keyword evidence="6" id="KW-1185">Reference proteome</keyword>
<dbReference type="PROSITE" id="PS51127">
    <property type="entry name" value="BIG1"/>
    <property type="match status" value="1"/>
</dbReference>
<dbReference type="SUPFAM" id="SSF49373">
    <property type="entry name" value="Invasin/intimin cell-adhesion fragments"/>
    <property type="match status" value="1"/>
</dbReference>
<evidence type="ECO:0000259" key="4">
    <source>
        <dbReference type="PROSITE" id="PS51127"/>
    </source>
</evidence>
<dbReference type="InterPro" id="IPR003344">
    <property type="entry name" value="Big_1_dom"/>
</dbReference>
<dbReference type="Gene3D" id="2.60.40.10">
    <property type="entry name" value="Immunoglobulins"/>
    <property type="match status" value="2"/>
</dbReference>